<dbReference type="Gene3D" id="1.10.1200.10">
    <property type="entry name" value="ACP-like"/>
    <property type="match status" value="1"/>
</dbReference>
<dbReference type="OMA" id="ECQLLTT"/>
<dbReference type="SUPFAM" id="SSF51735">
    <property type="entry name" value="NAD(P)-binding Rossmann-fold domains"/>
    <property type="match status" value="1"/>
</dbReference>
<dbReference type="GeneID" id="63684559"/>
<evidence type="ECO:0000256" key="1">
    <source>
        <dbReference type="ARBA" id="ARBA00022450"/>
    </source>
</evidence>
<dbReference type="PANTHER" id="PTHR43439">
    <property type="entry name" value="PHENYLACETATE-COENZYME A LIGASE"/>
    <property type="match status" value="1"/>
</dbReference>
<feature type="domain" description="Polyketide synthase-like phosphopantetheine-binding" evidence="3">
    <location>
        <begin position="118"/>
        <end position="202"/>
    </location>
</feature>
<protein>
    <recommendedName>
        <fullName evidence="3">Polyketide synthase-like phosphopantetheine-binding domain-containing protein</fullName>
    </recommendedName>
</protein>
<dbReference type="OrthoDB" id="429813at2759"/>
<dbReference type="RefSeq" id="XP_040623352.1">
    <property type="nucleotide sequence ID" value="XM_040769497.1"/>
</dbReference>
<evidence type="ECO:0000313" key="4">
    <source>
        <dbReference type="EMBL" id="EJT96454.1"/>
    </source>
</evidence>
<dbReference type="InterPro" id="IPR036291">
    <property type="entry name" value="NAD(P)-bd_dom_sf"/>
</dbReference>
<dbReference type="AlphaFoldDB" id="M5FPI0"/>
<gene>
    <name evidence="4" type="ORF">DACRYDRAFT_112748</name>
</gene>
<sequence>MFGRARTQVGLIVEPVETVSIKTEEDLANFRNLIWPDIEKANAFAPQHSRIFKEFILVSGTKKKPLIRTAKGTVSRNACLQQYEQEIEAIYAAAELPTKAVWAQPPTTWDEPALYEFVIRVVNGVMRSDKKDVPAVDENRDLFEQGCDSLQATYIRAAITNALRDAPKPEGKSDIAAVSVPQNLVFAFPSIRRLAAYMMKSVGGLGAENDAAADTAAAIEAMLGMIDKHTRDFPIHRPGTRSIDGEVVLITGTTGTLGTYLLQELLEDFRVSRVYAINRPSSEKGLPARQRLAFVDRGVERKLLISPKLHLLEADTNKPDLGLDAMTLGEIRNTVTAVIHNAWRLDFNLSLSSFESHVKSTRHLVDLALSVKAPTPAQVIFTSSIGTLQNWREPRAVPENAIDDPSVALGNGYGESKWVAERVMVAAAQQRGVQATIWRVGQLAGSTQNGAWNTTDWVPIIAKGGQVMGALPSFPGGDVSWLPTDCAAKAIVDGLHNVDADSETSYRYLHLVHPHPTKWDYIASHMSKILKVPVVPFGEWYSMLEKAATTGGPQAAESNPAIKLMDFFGRGYKALEENTKQGKYKPKEAMGMPDLQTNKAVEVSETLRGSKVLGQEDVQLWLGYWEKHG</sequence>
<dbReference type="InterPro" id="IPR036736">
    <property type="entry name" value="ACP-like_sf"/>
</dbReference>
<dbReference type="InterPro" id="IPR013120">
    <property type="entry name" value="FAR_NAD-bd"/>
</dbReference>
<keyword evidence="2" id="KW-0597">Phosphoprotein</keyword>
<dbReference type="SUPFAM" id="SSF47336">
    <property type="entry name" value="ACP-like"/>
    <property type="match status" value="1"/>
</dbReference>
<organism evidence="4 5">
    <name type="scientific">Dacryopinax primogenitus (strain DJM 731)</name>
    <name type="common">Brown rot fungus</name>
    <dbReference type="NCBI Taxonomy" id="1858805"/>
    <lineage>
        <taxon>Eukaryota</taxon>
        <taxon>Fungi</taxon>
        <taxon>Dikarya</taxon>
        <taxon>Basidiomycota</taxon>
        <taxon>Agaricomycotina</taxon>
        <taxon>Dacrymycetes</taxon>
        <taxon>Dacrymycetales</taxon>
        <taxon>Dacrymycetaceae</taxon>
        <taxon>Dacryopinax</taxon>
    </lineage>
</organism>
<name>M5FPI0_DACPD</name>
<dbReference type="HOGENOM" id="CLU_002220_4_0_1"/>
<dbReference type="PANTHER" id="PTHR43439:SF2">
    <property type="entry name" value="ENZYME, PUTATIVE (JCVI)-RELATED"/>
    <property type="match status" value="1"/>
</dbReference>
<dbReference type="Gene3D" id="3.40.50.720">
    <property type="entry name" value="NAD(P)-binding Rossmann-like Domain"/>
    <property type="match status" value="1"/>
</dbReference>
<dbReference type="EMBL" id="JH795947">
    <property type="protein sequence ID" value="EJT96454.1"/>
    <property type="molecule type" value="Genomic_DNA"/>
</dbReference>
<dbReference type="InterPro" id="IPR020806">
    <property type="entry name" value="PKS_PP-bd"/>
</dbReference>
<accession>M5FPI0</accession>
<dbReference type="InterPro" id="IPR051414">
    <property type="entry name" value="Adenylate-forming_Reductase"/>
</dbReference>
<evidence type="ECO:0000313" key="5">
    <source>
        <dbReference type="Proteomes" id="UP000030653"/>
    </source>
</evidence>
<proteinExistence type="predicted"/>
<keyword evidence="5" id="KW-1185">Reference proteome</keyword>
<evidence type="ECO:0000259" key="3">
    <source>
        <dbReference type="SMART" id="SM00823"/>
    </source>
</evidence>
<evidence type="ECO:0000256" key="2">
    <source>
        <dbReference type="ARBA" id="ARBA00022553"/>
    </source>
</evidence>
<dbReference type="Pfam" id="PF07993">
    <property type="entry name" value="NAD_binding_4"/>
    <property type="match status" value="1"/>
</dbReference>
<dbReference type="GO" id="GO:0031177">
    <property type="term" value="F:phosphopantetheine binding"/>
    <property type="evidence" value="ECO:0007669"/>
    <property type="project" value="InterPro"/>
</dbReference>
<dbReference type="STRING" id="1858805.M5FPI0"/>
<dbReference type="SMART" id="SM00823">
    <property type="entry name" value="PKS_PP"/>
    <property type="match status" value="1"/>
</dbReference>
<dbReference type="Pfam" id="PF23562">
    <property type="entry name" value="AMP-binding_C_3"/>
    <property type="match status" value="1"/>
</dbReference>
<keyword evidence="1" id="KW-0596">Phosphopantetheine</keyword>
<dbReference type="Proteomes" id="UP000030653">
    <property type="component" value="Unassembled WGS sequence"/>
</dbReference>
<reference evidence="4 5" key="1">
    <citation type="journal article" date="2012" name="Science">
        <title>The Paleozoic origin of enzymatic lignin decomposition reconstructed from 31 fungal genomes.</title>
        <authorList>
            <person name="Floudas D."/>
            <person name="Binder M."/>
            <person name="Riley R."/>
            <person name="Barry K."/>
            <person name="Blanchette R.A."/>
            <person name="Henrissat B."/>
            <person name="Martinez A.T."/>
            <person name="Otillar R."/>
            <person name="Spatafora J.W."/>
            <person name="Yadav J.S."/>
            <person name="Aerts A."/>
            <person name="Benoit I."/>
            <person name="Boyd A."/>
            <person name="Carlson A."/>
            <person name="Copeland A."/>
            <person name="Coutinho P.M."/>
            <person name="de Vries R.P."/>
            <person name="Ferreira P."/>
            <person name="Findley K."/>
            <person name="Foster B."/>
            <person name="Gaskell J."/>
            <person name="Glotzer D."/>
            <person name="Gorecki P."/>
            <person name="Heitman J."/>
            <person name="Hesse C."/>
            <person name="Hori C."/>
            <person name="Igarashi K."/>
            <person name="Jurgens J.A."/>
            <person name="Kallen N."/>
            <person name="Kersten P."/>
            <person name="Kohler A."/>
            <person name="Kuees U."/>
            <person name="Kumar T.K.A."/>
            <person name="Kuo A."/>
            <person name="LaButti K."/>
            <person name="Larrondo L.F."/>
            <person name="Lindquist E."/>
            <person name="Ling A."/>
            <person name="Lombard V."/>
            <person name="Lucas S."/>
            <person name="Lundell T."/>
            <person name="Martin R."/>
            <person name="McLaughlin D.J."/>
            <person name="Morgenstern I."/>
            <person name="Morin E."/>
            <person name="Murat C."/>
            <person name="Nagy L.G."/>
            <person name="Nolan M."/>
            <person name="Ohm R.A."/>
            <person name="Patyshakuliyeva A."/>
            <person name="Rokas A."/>
            <person name="Ruiz-Duenas F.J."/>
            <person name="Sabat G."/>
            <person name="Salamov A."/>
            <person name="Samejima M."/>
            <person name="Schmutz J."/>
            <person name="Slot J.C."/>
            <person name="St John F."/>
            <person name="Stenlid J."/>
            <person name="Sun H."/>
            <person name="Sun S."/>
            <person name="Syed K."/>
            <person name="Tsang A."/>
            <person name="Wiebenga A."/>
            <person name="Young D."/>
            <person name="Pisabarro A."/>
            <person name="Eastwood D.C."/>
            <person name="Martin F."/>
            <person name="Cullen D."/>
            <person name="Grigoriev I.V."/>
            <person name="Hibbett D.S."/>
        </authorList>
    </citation>
    <scope>NUCLEOTIDE SEQUENCE [LARGE SCALE GENOMIC DNA]</scope>
    <source>
        <strain evidence="4 5">DJM-731 SS1</strain>
    </source>
</reference>
<feature type="non-terminal residue" evidence="4">
    <location>
        <position position="1"/>
    </location>
</feature>